<organism evidence="10 11">
    <name type="scientific">Halanaerobium saccharolyticum</name>
    <dbReference type="NCBI Taxonomy" id="43595"/>
    <lineage>
        <taxon>Bacteria</taxon>
        <taxon>Bacillati</taxon>
        <taxon>Bacillota</taxon>
        <taxon>Clostridia</taxon>
        <taxon>Halanaerobiales</taxon>
        <taxon>Halanaerobiaceae</taxon>
        <taxon>Halanaerobium</taxon>
    </lineage>
</organism>
<evidence type="ECO:0000313" key="11">
    <source>
        <dbReference type="Proteomes" id="UP000295064"/>
    </source>
</evidence>
<dbReference type="Pfam" id="PF00297">
    <property type="entry name" value="Ribosomal_L3"/>
    <property type="match status" value="1"/>
</dbReference>
<dbReference type="PANTHER" id="PTHR11229">
    <property type="entry name" value="50S RIBOSOMAL PROTEIN L3"/>
    <property type="match status" value="1"/>
</dbReference>
<dbReference type="RefSeq" id="WP_133515542.1">
    <property type="nucleotide sequence ID" value="NZ_SNWX01000019.1"/>
</dbReference>
<dbReference type="GO" id="GO:0019843">
    <property type="term" value="F:rRNA binding"/>
    <property type="evidence" value="ECO:0007669"/>
    <property type="project" value="UniProtKB-UniRule"/>
</dbReference>
<dbReference type="Gene3D" id="2.40.30.10">
    <property type="entry name" value="Translation factors"/>
    <property type="match status" value="1"/>
</dbReference>
<dbReference type="GO" id="GO:0006412">
    <property type="term" value="P:translation"/>
    <property type="evidence" value="ECO:0007669"/>
    <property type="project" value="UniProtKB-UniRule"/>
</dbReference>
<comment type="function">
    <text evidence="7 9">One of the primary rRNA binding proteins, it binds directly near the 3'-end of the 23S rRNA, where it nucleates assembly of the 50S subunit.</text>
</comment>
<evidence type="ECO:0000256" key="8">
    <source>
        <dbReference type="RuleBase" id="RU003905"/>
    </source>
</evidence>
<dbReference type="Gene3D" id="3.30.160.810">
    <property type="match status" value="1"/>
</dbReference>
<dbReference type="FunFam" id="3.30.160.810:FF:000001">
    <property type="entry name" value="50S ribosomal protein L3"/>
    <property type="match status" value="1"/>
</dbReference>
<evidence type="ECO:0000256" key="3">
    <source>
        <dbReference type="ARBA" id="ARBA00022884"/>
    </source>
</evidence>
<keyword evidence="4 7" id="KW-0689">Ribosomal protein</keyword>
<accession>A0A4R6LKF4</accession>
<comment type="similarity">
    <text evidence="1 7 8">Belongs to the universal ribosomal protein uL3 family.</text>
</comment>
<keyword evidence="3 7" id="KW-0694">RNA-binding</keyword>
<dbReference type="PANTHER" id="PTHR11229:SF16">
    <property type="entry name" value="LARGE RIBOSOMAL SUBUNIT PROTEIN UL3C"/>
    <property type="match status" value="1"/>
</dbReference>
<name>A0A4R6LKF4_9FIRM</name>
<dbReference type="NCBIfam" id="TIGR03625">
    <property type="entry name" value="L3_bact"/>
    <property type="match status" value="1"/>
</dbReference>
<dbReference type="Proteomes" id="UP000295064">
    <property type="component" value="Unassembled WGS sequence"/>
</dbReference>
<dbReference type="AlphaFoldDB" id="A0A4R6LKF4"/>
<evidence type="ECO:0000256" key="9">
    <source>
        <dbReference type="RuleBase" id="RU003906"/>
    </source>
</evidence>
<dbReference type="FunFam" id="2.40.30.10:FF:000004">
    <property type="entry name" value="50S ribosomal protein L3"/>
    <property type="match status" value="1"/>
</dbReference>
<comment type="caution">
    <text evidence="10">The sequence shown here is derived from an EMBL/GenBank/DDBJ whole genome shotgun (WGS) entry which is preliminary data.</text>
</comment>
<gene>
    <name evidence="7" type="primary">rplC</name>
    <name evidence="10" type="ORF">DFR79_11940</name>
</gene>
<keyword evidence="5 7" id="KW-0687">Ribonucleoprotein</keyword>
<dbReference type="InterPro" id="IPR019926">
    <property type="entry name" value="Ribosomal_uL3_CS"/>
</dbReference>
<evidence type="ECO:0000256" key="4">
    <source>
        <dbReference type="ARBA" id="ARBA00022980"/>
    </source>
</evidence>
<proteinExistence type="inferred from homology"/>
<evidence type="ECO:0000256" key="5">
    <source>
        <dbReference type="ARBA" id="ARBA00023274"/>
    </source>
</evidence>
<protein>
    <recommendedName>
        <fullName evidence="6 7">Large ribosomal subunit protein uL3</fullName>
    </recommendedName>
</protein>
<keyword evidence="2 7" id="KW-0699">rRNA-binding</keyword>
<dbReference type="SUPFAM" id="SSF50447">
    <property type="entry name" value="Translation proteins"/>
    <property type="match status" value="1"/>
</dbReference>
<dbReference type="InterPro" id="IPR019927">
    <property type="entry name" value="Ribosomal_uL3_bac/org-type"/>
</dbReference>
<dbReference type="GO" id="GO:0022625">
    <property type="term" value="C:cytosolic large ribosomal subunit"/>
    <property type="evidence" value="ECO:0007669"/>
    <property type="project" value="TreeGrafter"/>
</dbReference>
<dbReference type="InterPro" id="IPR000597">
    <property type="entry name" value="Ribosomal_uL3"/>
</dbReference>
<dbReference type="EMBL" id="SNWX01000019">
    <property type="protein sequence ID" value="TDO84862.1"/>
    <property type="molecule type" value="Genomic_DNA"/>
</dbReference>
<comment type="subunit">
    <text evidence="7 9">Part of the 50S ribosomal subunit. Forms a cluster with proteins L14 and L19.</text>
</comment>
<evidence type="ECO:0000313" key="10">
    <source>
        <dbReference type="EMBL" id="TDO84862.1"/>
    </source>
</evidence>
<dbReference type="OrthoDB" id="9806135at2"/>
<dbReference type="GO" id="GO:0003735">
    <property type="term" value="F:structural constituent of ribosome"/>
    <property type="evidence" value="ECO:0007669"/>
    <property type="project" value="UniProtKB-UniRule"/>
</dbReference>
<dbReference type="HAMAP" id="MF_01325_B">
    <property type="entry name" value="Ribosomal_uL3_B"/>
    <property type="match status" value="1"/>
</dbReference>
<dbReference type="PROSITE" id="PS00474">
    <property type="entry name" value="RIBOSOMAL_L3"/>
    <property type="match status" value="1"/>
</dbReference>
<sequence length="207" mass="22814">MAKAILGKKLGMTQYFKDNGELVPVTVVEAGPCVVTQIKTTEKDGYNSVQLGFGEVKKHRLNKPELGQFESRDLEPKKHLREFKGLDMELSEGSEIKADLFEVGEKVNVSGISKGKGFAGNIKRWNHHSGPMSHGSHFHRAPGSIGAVDARRVYKGFKMPGRMGHDRVTERNLEIVKVDVERNVLLISGPVPGAKKTVLEIKSADNN</sequence>
<evidence type="ECO:0000256" key="2">
    <source>
        <dbReference type="ARBA" id="ARBA00022730"/>
    </source>
</evidence>
<evidence type="ECO:0000256" key="6">
    <source>
        <dbReference type="ARBA" id="ARBA00035243"/>
    </source>
</evidence>
<evidence type="ECO:0000256" key="7">
    <source>
        <dbReference type="HAMAP-Rule" id="MF_01325"/>
    </source>
</evidence>
<dbReference type="InterPro" id="IPR009000">
    <property type="entry name" value="Transl_B-barrel_sf"/>
</dbReference>
<evidence type="ECO:0000256" key="1">
    <source>
        <dbReference type="ARBA" id="ARBA00006540"/>
    </source>
</evidence>
<reference evidence="10 11" key="1">
    <citation type="submission" date="2019-03" db="EMBL/GenBank/DDBJ databases">
        <title>Subsurface microbial communities from deep shales in Ohio and West Virginia, USA.</title>
        <authorList>
            <person name="Wrighton K."/>
        </authorList>
    </citation>
    <scope>NUCLEOTIDE SEQUENCE [LARGE SCALE GENOMIC DNA]</scope>
    <source>
        <strain evidence="10 11">MA284_T2</strain>
    </source>
</reference>